<dbReference type="RefSeq" id="XP_047762946.1">
    <property type="nucleotide sequence ID" value="XM_047906332.1"/>
</dbReference>
<organism evidence="1 2">
    <name type="scientific">Passalora fulva</name>
    <name type="common">Tomato leaf mold</name>
    <name type="synonym">Cladosporium fulvum</name>
    <dbReference type="NCBI Taxonomy" id="5499"/>
    <lineage>
        <taxon>Eukaryota</taxon>
        <taxon>Fungi</taxon>
        <taxon>Dikarya</taxon>
        <taxon>Ascomycota</taxon>
        <taxon>Pezizomycotina</taxon>
        <taxon>Dothideomycetes</taxon>
        <taxon>Dothideomycetidae</taxon>
        <taxon>Mycosphaerellales</taxon>
        <taxon>Mycosphaerellaceae</taxon>
        <taxon>Fulvia</taxon>
    </lineage>
</organism>
<dbReference type="AlphaFoldDB" id="A0A9Q8UQ69"/>
<evidence type="ECO:0000313" key="2">
    <source>
        <dbReference type="Proteomes" id="UP000756132"/>
    </source>
</evidence>
<reference evidence="1" key="1">
    <citation type="submission" date="2021-12" db="EMBL/GenBank/DDBJ databases">
        <authorList>
            <person name="Zaccaron A."/>
            <person name="Stergiopoulos I."/>
        </authorList>
    </citation>
    <scope>NUCLEOTIDE SEQUENCE</scope>
    <source>
        <strain evidence="1">Race5_Kim</strain>
    </source>
</reference>
<evidence type="ECO:0000313" key="1">
    <source>
        <dbReference type="EMBL" id="UJO18580.1"/>
    </source>
</evidence>
<sequence length="130" mass="14566">MGDGFLEPDTAPEQRSVWKDINRKVLKRTTLALFKKQHVVGRQTYAMPFQRMYDPSYSLPLNVEMGLAGDFAFIAACEPQVAFVTAAAIEQTEDEPSLLVKLAANEGIAVIVREKSNQLFEVLRQHAKRG</sequence>
<dbReference type="Proteomes" id="UP000756132">
    <property type="component" value="Chromosome 6"/>
</dbReference>
<dbReference type="EMBL" id="CP090168">
    <property type="protein sequence ID" value="UJO18580.1"/>
    <property type="molecule type" value="Genomic_DNA"/>
</dbReference>
<name>A0A9Q8UQ69_PASFU</name>
<protein>
    <submittedName>
        <fullName evidence="1">Uncharacterized protein</fullName>
    </submittedName>
</protein>
<dbReference type="GeneID" id="71987062"/>
<gene>
    <name evidence="1" type="ORF">CLAFUR5_07184</name>
</gene>
<proteinExistence type="predicted"/>
<keyword evidence="2" id="KW-1185">Reference proteome</keyword>
<dbReference type="OrthoDB" id="3644624at2759"/>
<reference evidence="1" key="2">
    <citation type="journal article" date="2022" name="Microb. Genom.">
        <title>A chromosome-scale genome assembly of the tomato pathogen Cladosporium fulvum reveals a compartmentalized genome architecture and the presence of a dispensable chromosome.</title>
        <authorList>
            <person name="Zaccaron A.Z."/>
            <person name="Chen L.H."/>
            <person name="Samaras A."/>
            <person name="Stergiopoulos I."/>
        </authorList>
    </citation>
    <scope>NUCLEOTIDE SEQUENCE</scope>
    <source>
        <strain evidence="1">Race5_Kim</strain>
    </source>
</reference>
<accession>A0A9Q8UQ69</accession>
<dbReference type="KEGG" id="ffu:CLAFUR5_07184"/>